<organism evidence="1 2">
    <name type="scientific">Thermocatellispora tengchongensis</name>
    <dbReference type="NCBI Taxonomy" id="1073253"/>
    <lineage>
        <taxon>Bacteria</taxon>
        <taxon>Bacillati</taxon>
        <taxon>Actinomycetota</taxon>
        <taxon>Actinomycetes</taxon>
        <taxon>Streptosporangiales</taxon>
        <taxon>Streptosporangiaceae</taxon>
        <taxon>Thermocatellispora</taxon>
    </lineage>
</organism>
<sequence>MVEVRLDGNKELRRLVRDFGKIPPDLRKELRPALVRAAKPILAAARANASWSSRIPRATRIKVGFTARKGGVSIVVNSKRAPHARPYENLGDPGTFRHPVYGNREVWVTQVARPFLIDAVQEKGGIVTRTLGLLVIQIGRKHGWKG</sequence>
<reference evidence="1 2" key="1">
    <citation type="submission" date="2020-08" db="EMBL/GenBank/DDBJ databases">
        <title>Genomic Encyclopedia of Type Strains, Phase IV (KMG-IV): sequencing the most valuable type-strain genomes for metagenomic binning, comparative biology and taxonomic classification.</title>
        <authorList>
            <person name="Goeker M."/>
        </authorList>
    </citation>
    <scope>NUCLEOTIDE SEQUENCE [LARGE SCALE GENOMIC DNA]</scope>
    <source>
        <strain evidence="1 2">DSM 45615</strain>
    </source>
</reference>
<dbReference type="Proteomes" id="UP000578449">
    <property type="component" value="Unassembled WGS sequence"/>
</dbReference>
<evidence type="ECO:0000313" key="2">
    <source>
        <dbReference type="Proteomes" id="UP000578449"/>
    </source>
</evidence>
<proteinExistence type="predicted"/>
<protein>
    <recommendedName>
        <fullName evidence="3">HK97 gp10 family phage protein</fullName>
    </recommendedName>
</protein>
<name>A0A840NY06_9ACTN</name>
<keyword evidence="2" id="KW-1185">Reference proteome</keyword>
<dbReference type="EMBL" id="JACHGN010000001">
    <property type="protein sequence ID" value="MBB5130541.1"/>
    <property type="molecule type" value="Genomic_DNA"/>
</dbReference>
<dbReference type="AlphaFoldDB" id="A0A840NY06"/>
<accession>A0A840NY06</accession>
<dbReference type="RefSeq" id="WP_185047416.1">
    <property type="nucleotide sequence ID" value="NZ_BAABIX010000006.1"/>
</dbReference>
<gene>
    <name evidence="1" type="ORF">HNP84_000229</name>
</gene>
<evidence type="ECO:0000313" key="1">
    <source>
        <dbReference type="EMBL" id="MBB5130541.1"/>
    </source>
</evidence>
<evidence type="ECO:0008006" key="3">
    <source>
        <dbReference type="Google" id="ProtNLM"/>
    </source>
</evidence>
<comment type="caution">
    <text evidence="1">The sequence shown here is derived from an EMBL/GenBank/DDBJ whole genome shotgun (WGS) entry which is preliminary data.</text>
</comment>